<dbReference type="Proteomes" id="UP000053237">
    <property type="component" value="Unassembled WGS sequence"/>
</dbReference>
<dbReference type="PANTHER" id="PTHR15680:SF9">
    <property type="entry name" value="LARGE RIBOSOMAL SUBUNIT PROTEIN BL19M"/>
    <property type="match status" value="1"/>
</dbReference>
<accession>A0A024GUC3</accession>
<evidence type="ECO:0000256" key="6">
    <source>
        <dbReference type="ARBA" id="ARBA00023274"/>
    </source>
</evidence>
<evidence type="ECO:0000313" key="9">
    <source>
        <dbReference type="Proteomes" id="UP000053237"/>
    </source>
</evidence>
<comment type="subcellular location">
    <subcellularLocation>
        <location evidence="1">Plastid</location>
        <location evidence="1">Chloroplast</location>
    </subcellularLocation>
</comment>
<dbReference type="GO" id="GO:0005762">
    <property type="term" value="C:mitochondrial large ribosomal subunit"/>
    <property type="evidence" value="ECO:0007669"/>
    <property type="project" value="TreeGrafter"/>
</dbReference>
<evidence type="ECO:0000256" key="1">
    <source>
        <dbReference type="ARBA" id="ARBA00004229"/>
    </source>
</evidence>
<dbReference type="PROSITE" id="PS51257">
    <property type="entry name" value="PROKAR_LIPOPROTEIN"/>
    <property type="match status" value="1"/>
</dbReference>
<dbReference type="PANTHER" id="PTHR15680">
    <property type="entry name" value="RIBOSOMAL PROTEIN L19"/>
    <property type="match status" value="1"/>
</dbReference>
<dbReference type="EMBL" id="CAIX01000458">
    <property type="protein sequence ID" value="CCI50342.1"/>
    <property type="molecule type" value="Genomic_DNA"/>
</dbReference>
<dbReference type="InterPro" id="IPR038657">
    <property type="entry name" value="Ribosomal_bL19_sf"/>
</dbReference>
<comment type="caution">
    <text evidence="8">The sequence shown here is derived from an EMBL/GenBank/DDBJ whole genome shotgun (WGS) entry which is preliminary data.</text>
</comment>
<dbReference type="GO" id="GO:0009507">
    <property type="term" value="C:chloroplast"/>
    <property type="evidence" value="ECO:0007669"/>
    <property type="project" value="UniProtKB-SubCell"/>
</dbReference>
<dbReference type="GO" id="GO:0003735">
    <property type="term" value="F:structural constituent of ribosome"/>
    <property type="evidence" value="ECO:0007669"/>
    <property type="project" value="InterPro"/>
</dbReference>
<keyword evidence="4" id="KW-0934">Plastid</keyword>
<dbReference type="OrthoDB" id="432645at2759"/>
<keyword evidence="5" id="KW-0689">Ribosomal protein</keyword>
<organism evidence="8 9">
    <name type="scientific">Albugo candida</name>
    <dbReference type="NCBI Taxonomy" id="65357"/>
    <lineage>
        <taxon>Eukaryota</taxon>
        <taxon>Sar</taxon>
        <taxon>Stramenopiles</taxon>
        <taxon>Oomycota</taxon>
        <taxon>Peronosporomycetes</taxon>
        <taxon>Albuginales</taxon>
        <taxon>Albuginaceae</taxon>
        <taxon>Albugo</taxon>
    </lineage>
</organism>
<sequence>MFKQCIRKLAFSHNSSAKTSIQSLSQCFSASCYVSTDSKAGSEDNVLMKKRTKLKIPTKRAAFLMLQLNNEQVEKSIKDKSIADFKPGDAVEVQFLLNRTVDKTRKTRGVVIARRNRGVASSFVIRNVCASLHRYS</sequence>
<protein>
    <recommendedName>
        <fullName evidence="7">50S ribosomal protein L19, chloroplastic</fullName>
    </recommendedName>
</protein>
<keyword evidence="3" id="KW-0150">Chloroplast</keyword>
<evidence type="ECO:0000256" key="2">
    <source>
        <dbReference type="ARBA" id="ARBA00005781"/>
    </source>
</evidence>
<evidence type="ECO:0000256" key="4">
    <source>
        <dbReference type="ARBA" id="ARBA00022640"/>
    </source>
</evidence>
<reference evidence="8 9" key="1">
    <citation type="submission" date="2012-05" db="EMBL/GenBank/DDBJ databases">
        <title>Recombination and specialization in a pathogen metapopulation.</title>
        <authorList>
            <person name="Gardiner A."/>
            <person name="Kemen E."/>
            <person name="Schultz-Larsen T."/>
            <person name="MacLean D."/>
            <person name="Van Oosterhout C."/>
            <person name="Jones J.D.G."/>
        </authorList>
    </citation>
    <scope>NUCLEOTIDE SEQUENCE [LARGE SCALE GENOMIC DNA]</scope>
    <source>
        <strain evidence="8 9">Ac Nc2</strain>
    </source>
</reference>
<proteinExistence type="inferred from homology"/>
<evidence type="ECO:0000313" key="8">
    <source>
        <dbReference type="EMBL" id="CCI50342.1"/>
    </source>
</evidence>
<keyword evidence="6" id="KW-0687">Ribonucleoprotein</keyword>
<evidence type="ECO:0000256" key="3">
    <source>
        <dbReference type="ARBA" id="ARBA00022528"/>
    </source>
</evidence>
<keyword evidence="9" id="KW-1185">Reference proteome</keyword>
<evidence type="ECO:0000256" key="7">
    <source>
        <dbReference type="ARBA" id="ARBA00035376"/>
    </source>
</evidence>
<dbReference type="InParanoid" id="A0A024GUC3"/>
<dbReference type="Gene3D" id="2.30.30.790">
    <property type="match status" value="1"/>
</dbReference>
<evidence type="ECO:0000256" key="5">
    <source>
        <dbReference type="ARBA" id="ARBA00022980"/>
    </source>
</evidence>
<dbReference type="SUPFAM" id="SSF50104">
    <property type="entry name" value="Translation proteins SH3-like domain"/>
    <property type="match status" value="1"/>
</dbReference>
<dbReference type="InterPro" id="IPR008991">
    <property type="entry name" value="Translation_prot_SH3-like_sf"/>
</dbReference>
<name>A0A024GUC3_9STRA</name>
<dbReference type="InterPro" id="IPR001857">
    <property type="entry name" value="Ribosomal_bL19"/>
</dbReference>
<dbReference type="STRING" id="65357.A0A024GUC3"/>
<dbReference type="Pfam" id="PF01245">
    <property type="entry name" value="Ribosomal_L19"/>
    <property type="match status" value="1"/>
</dbReference>
<gene>
    <name evidence="8" type="ORF">BN9_120160</name>
</gene>
<dbReference type="AlphaFoldDB" id="A0A024GUC3"/>
<comment type="similarity">
    <text evidence="2">Belongs to the bacterial ribosomal protein bL19 family.</text>
</comment>
<dbReference type="GO" id="GO:0006412">
    <property type="term" value="P:translation"/>
    <property type="evidence" value="ECO:0007669"/>
    <property type="project" value="InterPro"/>
</dbReference>